<organism evidence="1 2">
    <name type="scientific">Cobetia marina</name>
    <name type="common">Deleya marina</name>
    <dbReference type="NCBI Taxonomy" id="28258"/>
    <lineage>
        <taxon>Bacteria</taxon>
        <taxon>Pseudomonadati</taxon>
        <taxon>Pseudomonadota</taxon>
        <taxon>Gammaproteobacteria</taxon>
        <taxon>Oceanospirillales</taxon>
        <taxon>Halomonadaceae</taxon>
        <taxon>Cobetia</taxon>
    </lineage>
</organism>
<reference evidence="1 2" key="1">
    <citation type="submission" date="2024-02" db="EMBL/GenBank/DDBJ databases">
        <title>Bacteria isolated from the canopy kelp, Nereocystis luetkeana.</title>
        <authorList>
            <person name="Pfister C.A."/>
            <person name="Younker I.T."/>
            <person name="Light S.H."/>
        </authorList>
    </citation>
    <scope>NUCLEOTIDE SEQUENCE [LARGE SCALE GENOMIC DNA]</scope>
    <source>
        <strain evidence="1 2">TI.5.07</strain>
    </source>
</reference>
<proteinExistence type="predicted"/>
<dbReference type="Pfam" id="PF12318">
    <property type="entry name" value="FAD-SLDH"/>
    <property type="match status" value="1"/>
</dbReference>
<protein>
    <submittedName>
        <fullName evidence="1">Sugar dehydrogenase complex small subunit</fullName>
    </submittedName>
</protein>
<comment type="caution">
    <text evidence="1">The sequence shown here is derived from an EMBL/GenBank/DDBJ whole genome shotgun (WGS) entry which is preliminary data.</text>
</comment>
<evidence type="ECO:0000313" key="2">
    <source>
        <dbReference type="Proteomes" id="UP001378242"/>
    </source>
</evidence>
<evidence type="ECO:0000313" key="1">
    <source>
        <dbReference type="EMBL" id="MEL0615376.1"/>
    </source>
</evidence>
<dbReference type="InterPro" id="IPR006311">
    <property type="entry name" value="TAT_signal"/>
</dbReference>
<dbReference type="PROSITE" id="PS51318">
    <property type="entry name" value="TAT"/>
    <property type="match status" value="1"/>
</dbReference>
<accession>A0ABU9GA93</accession>
<gene>
    <name evidence="1" type="ORF">V6243_00940</name>
</gene>
<dbReference type="InterPro" id="IPR024651">
    <property type="entry name" value="FAD-SLDH_ssu"/>
</dbReference>
<dbReference type="EMBL" id="JBAKAP010000001">
    <property type="protein sequence ID" value="MEL0615376.1"/>
    <property type="molecule type" value="Genomic_DNA"/>
</dbReference>
<name>A0ABU9GA93_COBMA</name>
<sequence length="194" mass="21199">MTTSPETDALPDSTHDIARVDASRRRLLKRGLLGVGAATLTSLPLSALAQTVTSSARETDEDGAFAAFMSLSAWLLSDRVLNERLGQRFFEALARTPVDGVPGLGTLVDLRDRLLALGEQREYLREDDVSEAEMALVRRVLQAWMLGTVGQSATDPQAEVIAFEHAGMYAGPRDVQVVRTYCPNRPGFWAERPA</sequence>
<dbReference type="RefSeq" id="WP_077376136.1">
    <property type="nucleotide sequence ID" value="NZ_FPLA01000029.1"/>
</dbReference>
<dbReference type="Proteomes" id="UP001378242">
    <property type="component" value="Unassembled WGS sequence"/>
</dbReference>
<keyword evidence="2" id="KW-1185">Reference proteome</keyword>